<keyword evidence="1" id="KW-0812">Transmembrane</keyword>
<sequence>MILILGPLLLAGILALVISGYSTALRGSRTGPFLARHPLLPGMVLPTLLVLVPALVMLYLGMVTEAVLWSMVYVNALLAFAIAAGRRRTD</sequence>
<evidence type="ECO:0000256" key="1">
    <source>
        <dbReference type="SAM" id="Phobius"/>
    </source>
</evidence>
<dbReference type="Proteomes" id="UP001597083">
    <property type="component" value="Unassembled WGS sequence"/>
</dbReference>
<comment type="caution">
    <text evidence="2">The sequence shown here is derived from an EMBL/GenBank/DDBJ whole genome shotgun (WGS) entry which is preliminary data.</text>
</comment>
<evidence type="ECO:0000313" key="2">
    <source>
        <dbReference type="EMBL" id="MFD0852750.1"/>
    </source>
</evidence>
<name>A0ABW3CFP0_9ACTN</name>
<keyword evidence="1" id="KW-1133">Transmembrane helix</keyword>
<dbReference type="EMBL" id="JBHTIR010001601">
    <property type="protein sequence ID" value="MFD0852750.1"/>
    <property type="molecule type" value="Genomic_DNA"/>
</dbReference>
<evidence type="ECO:0000313" key="3">
    <source>
        <dbReference type="Proteomes" id="UP001597083"/>
    </source>
</evidence>
<feature type="transmembrane region" description="Helical" evidence="1">
    <location>
        <begin position="6"/>
        <end position="27"/>
    </location>
</feature>
<organism evidence="2 3">
    <name type="scientific">Actinomadura adrarensis</name>
    <dbReference type="NCBI Taxonomy" id="1819600"/>
    <lineage>
        <taxon>Bacteria</taxon>
        <taxon>Bacillati</taxon>
        <taxon>Actinomycetota</taxon>
        <taxon>Actinomycetes</taxon>
        <taxon>Streptosporangiales</taxon>
        <taxon>Thermomonosporaceae</taxon>
        <taxon>Actinomadura</taxon>
    </lineage>
</organism>
<keyword evidence="1" id="KW-0472">Membrane</keyword>
<proteinExistence type="predicted"/>
<accession>A0ABW3CFP0</accession>
<protein>
    <submittedName>
        <fullName evidence="2">Uncharacterized protein</fullName>
    </submittedName>
</protein>
<reference evidence="3" key="1">
    <citation type="journal article" date="2019" name="Int. J. Syst. Evol. Microbiol.">
        <title>The Global Catalogue of Microorganisms (GCM) 10K type strain sequencing project: providing services to taxonomists for standard genome sequencing and annotation.</title>
        <authorList>
            <consortium name="The Broad Institute Genomics Platform"/>
            <consortium name="The Broad Institute Genome Sequencing Center for Infectious Disease"/>
            <person name="Wu L."/>
            <person name="Ma J."/>
        </authorList>
    </citation>
    <scope>NUCLEOTIDE SEQUENCE [LARGE SCALE GENOMIC DNA]</scope>
    <source>
        <strain evidence="3">JCM 31696</strain>
    </source>
</reference>
<gene>
    <name evidence="2" type="ORF">ACFQ07_10970</name>
</gene>
<keyword evidence="3" id="KW-1185">Reference proteome</keyword>
<feature type="transmembrane region" description="Helical" evidence="1">
    <location>
        <begin position="39"/>
        <end position="60"/>
    </location>
</feature>
<feature type="transmembrane region" description="Helical" evidence="1">
    <location>
        <begin position="66"/>
        <end position="85"/>
    </location>
</feature>